<dbReference type="Proteomes" id="UP000027345">
    <property type="component" value="Unassembled WGS sequence"/>
</dbReference>
<accession>A0A066U6L4</accession>
<dbReference type="InterPro" id="IPR025117">
    <property type="entry name" value="DUF4037"/>
</dbReference>
<dbReference type="AlphaFoldDB" id="A0A066U6L4"/>
<dbReference type="STRING" id="287986.DV20_22470"/>
<evidence type="ECO:0000313" key="3">
    <source>
        <dbReference type="Proteomes" id="UP000027345"/>
    </source>
</evidence>
<comment type="caution">
    <text evidence="2">The sequence shown here is derived from an EMBL/GenBank/DDBJ whole genome shotgun (WGS) entry which is preliminary data.</text>
</comment>
<reference evidence="2 3" key="1">
    <citation type="submission" date="2014-05" db="EMBL/GenBank/DDBJ databases">
        <title>Draft genome sequence of Amycolatopsis rifamycinica DSM 46095.</title>
        <authorList>
            <person name="Lal R."/>
            <person name="Saxena A."/>
            <person name="Kumari R."/>
            <person name="Mukherjee U."/>
            <person name="Singh P."/>
            <person name="Sangwan N."/>
            <person name="Mahato N.K."/>
        </authorList>
    </citation>
    <scope>NUCLEOTIDE SEQUENCE [LARGE SCALE GENOMIC DNA]</scope>
    <source>
        <strain evidence="2 3">DSM 46095</strain>
    </source>
</reference>
<gene>
    <name evidence="2" type="ORF">DV20_22470</name>
</gene>
<sequence>MPMEFTPGIELSRRFHAEAVRPILRRAFPRIRYTAALIGYGSEVLGFDSPRSTDHNWGPRLLLFPDGDGAGLPDLLADQLPRTFLGYSTHFVTDGEGTRHLAPATGRVDHGVVVAGLDDWVRGTLGFDPRRPERADWLATPTQVFAEFTGGAVFHDDLGLETLRQHVAWYPDDLWRYVLACQWQRIGQEEAFVGRCGEAGDELGSAVVAARLVRDLMRLCLLMARRYPPYSKWLGSAFARLPAAAQLTPHLTAALAGTTWRERERHLVAAYERVAGLHNALGLTDPVEPRTSGYHDRPYQVIHAGRFVTALLAGAPPHALTGTIDQFVDNTDALGDRAFTRRVVDCRHG</sequence>
<proteinExistence type="predicted"/>
<name>A0A066U6L4_9PSEU</name>
<dbReference type="Pfam" id="PF13228">
    <property type="entry name" value="DUF4037"/>
    <property type="match status" value="1"/>
</dbReference>
<evidence type="ECO:0000259" key="1">
    <source>
        <dbReference type="Pfam" id="PF13228"/>
    </source>
</evidence>
<dbReference type="EMBL" id="JMQI01000047">
    <property type="protein sequence ID" value="KDN19868.1"/>
    <property type="molecule type" value="Genomic_DNA"/>
</dbReference>
<keyword evidence="3" id="KW-1185">Reference proteome</keyword>
<dbReference type="eggNOG" id="COG0457">
    <property type="taxonomic scope" value="Bacteria"/>
</dbReference>
<evidence type="ECO:0000313" key="2">
    <source>
        <dbReference type="EMBL" id="KDN19868.1"/>
    </source>
</evidence>
<protein>
    <recommendedName>
        <fullName evidence="1">DUF4037 domain-containing protein</fullName>
    </recommendedName>
</protein>
<feature type="domain" description="DUF4037" evidence="1">
    <location>
        <begin position="137"/>
        <end position="234"/>
    </location>
</feature>
<organism evidence="2 3">
    <name type="scientific">Amycolatopsis rifamycinica</name>
    <dbReference type="NCBI Taxonomy" id="287986"/>
    <lineage>
        <taxon>Bacteria</taxon>
        <taxon>Bacillati</taxon>
        <taxon>Actinomycetota</taxon>
        <taxon>Actinomycetes</taxon>
        <taxon>Pseudonocardiales</taxon>
        <taxon>Pseudonocardiaceae</taxon>
        <taxon>Amycolatopsis</taxon>
    </lineage>
</organism>